<dbReference type="Pfam" id="PF07519">
    <property type="entry name" value="Tannase"/>
    <property type="match status" value="1"/>
</dbReference>
<keyword evidence="4" id="KW-1015">Disulfide bond</keyword>
<dbReference type="GO" id="GO:0052689">
    <property type="term" value="F:carboxylic ester hydrolase activity"/>
    <property type="evidence" value="ECO:0007669"/>
    <property type="project" value="UniProtKB-KW"/>
</dbReference>
<organism evidence="6 7">
    <name type="scientific">Aspergillus glaucus CBS 516.65</name>
    <dbReference type="NCBI Taxonomy" id="1160497"/>
    <lineage>
        <taxon>Eukaryota</taxon>
        <taxon>Fungi</taxon>
        <taxon>Dikarya</taxon>
        <taxon>Ascomycota</taxon>
        <taxon>Pezizomycotina</taxon>
        <taxon>Eurotiomycetes</taxon>
        <taxon>Eurotiomycetidae</taxon>
        <taxon>Eurotiales</taxon>
        <taxon>Aspergillaceae</taxon>
        <taxon>Aspergillus</taxon>
        <taxon>Aspergillus subgen. Aspergillus</taxon>
    </lineage>
</organism>
<keyword evidence="7" id="KW-1185">Reference proteome</keyword>
<proteinExistence type="inferred from homology"/>
<dbReference type="VEuPathDB" id="FungiDB:ASPGLDRAFT_1214025"/>
<dbReference type="Proteomes" id="UP000184300">
    <property type="component" value="Unassembled WGS sequence"/>
</dbReference>
<evidence type="ECO:0000256" key="5">
    <source>
        <dbReference type="RuleBase" id="RU361238"/>
    </source>
</evidence>
<dbReference type="EMBL" id="KV878892">
    <property type="protein sequence ID" value="OJJ86318.1"/>
    <property type="molecule type" value="Genomic_DNA"/>
</dbReference>
<keyword evidence="3 5" id="KW-0378">Hydrolase</keyword>
<evidence type="ECO:0000256" key="1">
    <source>
        <dbReference type="ARBA" id="ARBA00022487"/>
    </source>
</evidence>
<gene>
    <name evidence="6" type="ORF">ASPGLDRAFT_1214025</name>
</gene>
<accession>A0A1L9VQW0</accession>
<dbReference type="AlphaFoldDB" id="A0A1L9VQW0"/>
<evidence type="ECO:0000313" key="7">
    <source>
        <dbReference type="Proteomes" id="UP000184300"/>
    </source>
</evidence>
<reference evidence="7" key="1">
    <citation type="journal article" date="2017" name="Genome Biol.">
        <title>Comparative genomics reveals high biological diversity and specific adaptations in the industrially and medically important fungal genus Aspergillus.</title>
        <authorList>
            <person name="de Vries R.P."/>
            <person name="Riley R."/>
            <person name="Wiebenga A."/>
            <person name="Aguilar-Osorio G."/>
            <person name="Amillis S."/>
            <person name="Uchima C.A."/>
            <person name="Anderluh G."/>
            <person name="Asadollahi M."/>
            <person name="Askin M."/>
            <person name="Barry K."/>
            <person name="Battaglia E."/>
            <person name="Bayram O."/>
            <person name="Benocci T."/>
            <person name="Braus-Stromeyer S.A."/>
            <person name="Caldana C."/>
            <person name="Canovas D."/>
            <person name="Cerqueira G.C."/>
            <person name="Chen F."/>
            <person name="Chen W."/>
            <person name="Choi C."/>
            <person name="Clum A."/>
            <person name="Dos Santos R.A."/>
            <person name="Damasio A.R."/>
            <person name="Diallinas G."/>
            <person name="Emri T."/>
            <person name="Fekete E."/>
            <person name="Flipphi M."/>
            <person name="Freyberg S."/>
            <person name="Gallo A."/>
            <person name="Gournas C."/>
            <person name="Habgood R."/>
            <person name="Hainaut M."/>
            <person name="Harispe M.L."/>
            <person name="Henrissat B."/>
            <person name="Hilden K.S."/>
            <person name="Hope R."/>
            <person name="Hossain A."/>
            <person name="Karabika E."/>
            <person name="Karaffa L."/>
            <person name="Karanyi Z."/>
            <person name="Krasevec N."/>
            <person name="Kuo A."/>
            <person name="Kusch H."/>
            <person name="LaButti K."/>
            <person name="Lagendijk E.L."/>
            <person name="Lapidus A."/>
            <person name="Levasseur A."/>
            <person name="Lindquist E."/>
            <person name="Lipzen A."/>
            <person name="Logrieco A.F."/>
            <person name="MacCabe A."/>
            <person name="Maekelae M.R."/>
            <person name="Malavazi I."/>
            <person name="Melin P."/>
            <person name="Meyer V."/>
            <person name="Mielnichuk N."/>
            <person name="Miskei M."/>
            <person name="Molnar A.P."/>
            <person name="Mule G."/>
            <person name="Ngan C.Y."/>
            <person name="Orejas M."/>
            <person name="Orosz E."/>
            <person name="Ouedraogo J.P."/>
            <person name="Overkamp K.M."/>
            <person name="Park H.-S."/>
            <person name="Perrone G."/>
            <person name="Piumi F."/>
            <person name="Punt P.J."/>
            <person name="Ram A.F."/>
            <person name="Ramon A."/>
            <person name="Rauscher S."/>
            <person name="Record E."/>
            <person name="Riano-Pachon D.M."/>
            <person name="Robert V."/>
            <person name="Roehrig J."/>
            <person name="Ruller R."/>
            <person name="Salamov A."/>
            <person name="Salih N.S."/>
            <person name="Samson R.A."/>
            <person name="Sandor E."/>
            <person name="Sanguinetti M."/>
            <person name="Schuetze T."/>
            <person name="Sepcic K."/>
            <person name="Shelest E."/>
            <person name="Sherlock G."/>
            <person name="Sophianopoulou V."/>
            <person name="Squina F.M."/>
            <person name="Sun H."/>
            <person name="Susca A."/>
            <person name="Todd R.B."/>
            <person name="Tsang A."/>
            <person name="Unkles S.E."/>
            <person name="van de Wiele N."/>
            <person name="van Rossen-Uffink D."/>
            <person name="Oliveira J.V."/>
            <person name="Vesth T.C."/>
            <person name="Visser J."/>
            <person name="Yu J.-H."/>
            <person name="Zhou M."/>
            <person name="Andersen M.R."/>
            <person name="Archer D.B."/>
            <person name="Baker S.E."/>
            <person name="Benoit I."/>
            <person name="Brakhage A.A."/>
            <person name="Braus G.H."/>
            <person name="Fischer R."/>
            <person name="Frisvad J.C."/>
            <person name="Goldman G.H."/>
            <person name="Houbraken J."/>
            <person name="Oakley B."/>
            <person name="Pocsi I."/>
            <person name="Scazzocchio C."/>
            <person name="Seiboth B."/>
            <person name="vanKuyk P.A."/>
            <person name="Wortman J."/>
            <person name="Dyer P.S."/>
            <person name="Grigoriev I.V."/>
        </authorList>
    </citation>
    <scope>NUCLEOTIDE SEQUENCE [LARGE SCALE GENOMIC DNA]</scope>
    <source>
        <strain evidence="7">CBS 516.65</strain>
    </source>
</reference>
<dbReference type="PANTHER" id="PTHR33938">
    <property type="entry name" value="FERULOYL ESTERASE B-RELATED"/>
    <property type="match status" value="1"/>
</dbReference>
<dbReference type="OrthoDB" id="3039123at2759"/>
<keyword evidence="2" id="KW-0732">Signal</keyword>
<comment type="similarity">
    <text evidence="5">Belongs to the tannase family.</text>
</comment>
<evidence type="ECO:0000256" key="2">
    <source>
        <dbReference type="ARBA" id="ARBA00022729"/>
    </source>
</evidence>
<dbReference type="EC" id="3.1.1.-" evidence="5"/>
<name>A0A1L9VQW0_ASPGL</name>
<evidence type="ECO:0000256" key="3">
    <source>
        <dbReference type="ARBA" id="ARBA00022801"/>
    </source>
</evidence>
<dbReference type="PANTHER" id="PTHR33938:SF13">
    <property type="entry name" value="CARBOXYLIC ESTER HYDROLASE"/>
    <property type="match status" value="1"/>
</dbReference>
<sequence>MAGAIGEGYAATTTDAGLAGSPTTWALKSDDNVILYALQNLGSRALYDQAVVGKSLEYTDIIGTADSDLTKFQNAGGKADNSIPTKGTEHYYNAVKEHLPHVQDFYRHFEVPGLGHYSSGSGGQPKAVFDALRSWVESGTAPDTLPIEFGSKDGSMQERALCPYPSKAVYWGW</sequence>
<dbReference type="RefSeq" id="XP_022403007.1">
    <property type="nucleotide sequence ID" value="XM_022540234.1"/>
</dbReference>
<dbReference type="InterPro" id="IPR011118">
    <property type="entry name" value="Tannase/feruloyl_esterase"/>
</dbReference>
<dbReference type="GeneID" id="34456495"/>
<protein>
    <recommendedName>
        <fullName evidence="5">Carboxylic ester hydrolase</fullName>
        <ecNumber evidence="5">3.1.1.-</ecNumber>
    </recommendedName>
</protein>
<keyword evidence="1" id="KW-0719">Serine esterase</keyword>
<evidence type="ECO:0000256" key="4">
    <source>
        <dbReference type="ARBA" id="ARBA00023157"/>
    </source>
</evidence>
<dbReference type="STRING" id="1160497.A0A1L9VQW0"/>
<evidence type="ECO:0000313" key="6">
    <source>
        <dbReference type="EMBL" id="OJJ86318.1"/>
    </source>
</evidence>